<dbReference type="InterPro" id="IPR010994">
    <property type="entry name" value="RuvA_2-like"/>
</dbReference>
<dbReference type="SMART" id="SM00732">
    <property type="entry name" value="YqgFc"/>
    <property type="match status" value="1"/>
</dbReference>
<dbReference type="InterPro" id="IPR006641">
    <property type="entry name" value="YqgF/RNaseH-like_dom"/>
</dbReference>
<dbReference type="InterPro" id="IPR018974">
    <property type="entry name" value="Tex-like_N"/>
</dbReference>
<dbReference type="InterPro" id="IPR023319">
    <property type="entry name" value="Tex-like_HTH_dom_sf"/>
</dbReference>
<dbReference type="AlphaFoldDB" id="A0A1H0NEM9"/>
<dbReference type="InterPro" id="IPR044146">
    <property type="entry name" value="S1_Tex"/>
</dbReference>
<dbReference type="Pfam" id="PF09371">
    <property type="entry name" value="Tex_N"/>
    <property type="match status" value="1"/>
</dbReference>
<dbReference type="Pfam" id="PF12836">
    <property type="entry name" value="HHH_3"/>
    <property type="match status" value="1"/>
</dbReference>
<dbReference type="GO" id="GO:0006412">
    <property type="term" value="P:translation"/>
    <property type="evidence" value="ECO:0007669"/>
    <property type="project" value="TreeGrafter"/>
</dbReference>
<organism evidence="2 3">
    <name type="scientific">Desulforhopalus singaporensis</name>
    <dbReference type="NCBI Taxonomy" id="91360"/>
    <lineage>
        <taxon>Bacteria</taxon>
        <taxon>Pseudomonadati</taxon>
        <taxon>Thermodesulfobacteriota</taxon>
        <taxon>Desulfobulbia</taxon>
        <taxon>Desulfobulbales</taxon>
        <taxon>Desulfocapsaceae</taxon>
        <taxon>Desulforhopalus</taxon>
    </lineage>
</organism>
<evidence type="ECO:0000313" key="3">
    <source>
        <dbReference type="Proteomes" id="UP000199073"/>
    </source>
</evidence>
<dbReference type="FunFam" id="3.30.420.140:FF:000001">
    <property type="entry name" value="RNA-binding transcriptional accessory protein"/>
    <property type="match status" value="1"/>
</dbReference>
<feature type="domain" description="S1 motif" evidence="1">
    <location>
        <begin position="652"/>
        <end position="721"/>
    </location>
</feature>
<proteinExistence type="predicted"/>
<dbReference type="SUPFAM" id="SSF53098">
    <property type="entry name" value="Ribonuclease H-like"/>
    <property type="match status" value="1"/>
</dbReference>
<dbReference type="InterPro" id="IPR037027">
    <property type="entry name" value="YqgF/RNaseH-like_dom_sf"/>
</dbReference>
<dbReference type="Gene3D" id="1.10.3500.10">
    <property type="entry name" value="Tex N-terminal region-like"/>
    <property type="match status" value="1"/>
</dbReference>
<dbReference type="SUPFAM" id="SSF47781">
    <property type="entry name" value="RuvA domain 2-like"/>
    <property type="match status" value="2"/>
</dbReference>
<evidence type="ECO:0000259" key="1">
    <source>
        <dbReference type="PROSITE" id="PS50126"/>
    </source>
</evidence>
<dbReference type="InterPro" id="IPR055179">
    <property type="entry name" value="Tex-like_central_region"/>
</dbReference>
<dbReference type="FunFam" id="1.10.10.650:FF:000001">
    <property type="entry name" value="S1 RNA-binding domain 1"/>
    <property type="match status" value="1"/>
</dbReference>
<accession>A0A1H0NEM9</accession>
<dbReference type="GO" id="GO:0005737">
    <property type="term" value="C:cytoplasm"/>
    <property type="evidence" value="ECO:0007669"/>
    <property type="project" value="UniProtKB-ARBA"/>
</dbReference>
<dbReference type="FunFam" id="1.10.150.310:FF:000001">
    <property type="entry name" value="RNA-binding transcriptional accessory protein"/>
    <property type="match status" value="1"/>
</dbReference>
<dbReference type="PANTHER" id="PTHR10724:SF10">
    <property type="entry name" value="S1 RNA-BINDING DOMAIN-CONTAINING PROTEIN 1"/>
    <property type="match status" value="1"/>
</dbReference>
<dbReference type="GO" id="GO:0006139">
    <property type="term" value="P:nucleobase-containing compound metabolic process"/>
    <property type="evidence" value="ECO:0007669"/>
    <property type="project" value="InterPro"/>
</dbReference>
<dbReference type="Gene3D" id="1.10.10.650">
    <property type="entry name" value="RuvA domain 2-like"/>
    <property type="match status" value="1"/>
</dbReference>
<dbReference type="Pfam" id="PF00575">
    <property type="entry name" value="S1"/>
    <property type="match status" value="1"/>
</dbReference>
<name>A0A1H0NEM9_9BACT</name>
<dbReference type="GO" id="GO:0003729">
    <property type="term" value="F:mRNA binding"/>
    <property type="evidence" value="ECO:0007669"/>
    <property type="project" value="UniProtKB-ARBA"/>
</dbReference>
<dbReference type="InterPro" id="IPR023323">
    <property type="entry name" value="Tex-like_dom_sf"/>
</dbReference>
<dbReference type="InterPro" id="IPR041692">
    <property type="entry name" value="HHH_9"/>
</dbReference>
<dbReference type="EMBL" id="FNJI01000007">
    <property type="protein sequence ID" value="SDO91154.1"/>
    <property type="molecule type" value="Genomic_DNA"/>
</dbReference>
<dbReference type="PANTHER" id="PTHR10724">
    <property type="entry name" value="30S RIBOSOMAL PROTEIN S1"/>
    <property type="match status" value="1"/>
</dbReference>
<dbReference type="SUPFAM" id="SSF50249">
    <property type="entry name" value="Nucleic acid-binding proteins"/>
    <property type="match status" value="1"/>
</dbReference>
<dbReference type="InterPro" id="IPR032639">
    <property type="entry name" value="Tex_YqgF"/>
</dbReference>
<dbReference type="SUPFAM" id="SSF158832">
    <property type="entry name" value="Tex N-terminal region-like"/>
    <property type="match status" value="1"/>
</dbReference>
<dbReference type="CDD" id="cd05685">
    <property type="entry name" value="S1_Tex"/>
    <property type="match status" value="1"/>
</dbReference>
<dbReference type="InterPro" id="IPR003029">
    <property type="entry name" value="S1_domain"/>
</dbReference>
<dbReference type="PROSITE" id="PS50126">
    <property type="entry name" value="S1"/>
    <property type="match status" value="1"/>
</dbReference>
<dbReference type="Proteomes" id="UP000199073">
    <property type="component" value="Unassembled WGS sequence"/>
</dbReference>
<dbReference type="InterPro" id="IPR050437">
    <property type="entry name" value="Ribos_protein_bS1-like"/>
</dbReference>
<protein>
    <recommendedName>
        <fullName evidence="1">S1 motif domain-containing protein</fullName>
    </recommendedName>
</protein>
<dbReference type="Pfam" id="PF16921">
    <property type="entry name" value="Tex_YqgF"/>
    <property type="match status" value="1"/>
</dbReference>
<dbReference type="InterPro" id="IPR012340">
    <property type="entry name" value="NA-bd_OB-fold"/>
</dbReference>
<gene>
    <name evidence="2" type="ORF">SAMN05660330_01368</name>
</gene>
<dbReference type="RefSeq" id="WP_245695015.1">
    <property type="nucleotide sequence ID" value="NZ_FNJI01000007.1"/>
</dbReference>
<dbReference type="SMART" id="SM00316">
    <property type="entry name" value="S1"/>
    <property type="match status" value="1"/>
</dbReference>
<dbReference type="STRING" id="91360.SAMN05660330_01368"/>
<dbReference type="InterPro" id="IPR012337">
    <property type="entry name" value="RNaseH-like_sf"/>
</dbReference>
<dbReference type="Gene3D" id="2.40.50.140">
    <property type="entry name" value="Nucleic acid-binding proteins"/>
    <property type="match status" value="1"/>
</dbReference>
<dbReference type="Gene3D" id="3.30.420.140">
    <property type="entry name" value="YqgF/RNase H-like domain"/>
    <property type="match status" value="1"/>
</dbReference>
<sequence>MLAPPGRLKLDPFFHNRYSAVMHCSTIAATLDLTLQQVQNTLDLLNSGATTPFIARYRKEATGSLDEVAIAAIEDQFHKLEEIDKRRRTIVESLEKNELLSNELARKIEAAATLTELEDIYLPYRPKRKTRALIARAKGLEELGGAIYEGQENLPISSYLKNATVADTEEALAGARDIIAENIAEHGPTRDALRQLFVKEGRIVSTVVKKMEEQGNKYKDYFDWQEPAAVAPGHRLLAMFRGEREKVLHLSLAPPPDSSLRLIARLHLKPGRWQRELSSAIEDSYKRLLGPSLENEFSANLKSRAEDEAIEVFCNNLRQLLLAPPLGQKRVLAIDPGYRTGAKVVCLDQNGRFLETTTIFPTFGGARKKEAENEIRRLVATHAIEAVGIGNGTAGRETEMFIRELRLGKDIVITMVNEDGASIYSASAIAREEFGDQDITVRGAISIGRRLQDPLAELVKIDPKSIGVGQYQHDVNQAKLKRALDRVVEHCVNSVGVELNSASAALLVHVAGLGTTLAHNIIDYRNENGPFGNRKELLKVSRLGNKAFEQCAGFLRIRTSTNPLDASGVHPERYPLVETMARDLGVSVKKLLASPALIDSIDLDRYTSDSVGLPTLKDIVEELAKPGRDPRQEYQNFRFDESIHCMEDLQEGMILPAIITNITRFGAFADIGIKQDGLIHISQLADRFVKDPGEVVKLGQQVKVRVEQIDNIRRRISLSMKNVK</sequence>
<keyword evidence="3" id="KW-1185">Reference proteome</keyword>
<dbReference type="FunFam" id="2.40.50.140:FF:000051">
    <property type="entry name" value="RNA-binding transcriptional accessory protein"/>
    <property type="match status" value="1"/>
</dbReference>
<dbReference type="Gene3D" id="1.10.150.310">
    <property type="entry name" value="Tex RuvX-like domain-like"/>
    <property type="match status" value="1"/>
</dbReference>
<reference evidence="2 3" key="1">
    <citation type="submission" date="2016-10" db="EMBL/GenBank/DDBJ databases">
        <authorList>
            <person name="de Groot N.N."/>
        </authorList>
    </citation>
    <scope>NUCLEOTIDE SEQUENCE [LARGE SCALE GENOMIC DNA]</scope>
    <source>
        <strain evidence="2 3">DSM 12130</strain>
    </source>
</reference>
<dbReference type="Pfam" id="PF17674">
    <property type="entry name" value="HHH_9"/>
    <property type="match status" value="1"/>
</dbReference>
<dbReference type="GO" id="GO:0003735">
    <property type="term" value="F:structural constituent of ribosome"/>
    <property type="evidence" value="ECO:0007669"/>
    <property type="project" value="TreeGrafter"/>
</dbReference>
<dbReference type="Pfam" id="PF22706">
    <property type="entry name" value="Tex_central_region"/>
    <property type="match status" value="1"/>
</dbReference>
<evidence type="ECO:0000313" key="2">
    <source>
        <dbReference type="EMBL" id="SDO91154.1"/>
    </source>
</evidence>